<gene>
    <name evidence="2" type="ORF">VV01_15155</name>
</gene>
<dbReference type="RefSeq" id="WP_050670599.1">
    <property type="nucleotide sequence ID" value="NZ_LAIR01000002.1"/>
</dbReference>
<keyword evidence="1" id="KW-0812">Transmembrane</keyword>
<keyword evidence="1" id="KW-1133">Transmembrane helix</keyword>
<sequence length="291" mass="32565">MTGWFFPQVPLGRVAWLRRFVYAVVLLDVLVLTAFPIGHGDVPAELYKPLPFRELLHLPQPSPAYVQVLRVVVIASALVAMSGRLPRLAGWVCAAGMLDWLSNAYSYSKINHDHFALVVALCVLPLVGRALASDRRTSDSAGWTLRIIQVAVVATYFLAAIAKVLDAGWGWASSAVLVWALTRRGSFLSDWLVDLPWLTYVFQWIVFVAELLSPVMLWLRGRALYAVVVFWLGFHVSTYLLLSIHFIPTVVCLLAFLPLERLTGLRSRIRTARRHLSLDENRLSGSAWSAD</sequence>
<feature type="transmembrane region" description="Helical" evidence="1">
    <location>
        <begin position="143"/>
        <end position="162"/>
    </location>
</feature>
<organism evidence="2 3">
    <name type="scientific">Luteipulveratus halotolerans</name>
    <dbReference type="NCBI Taxonomy" id="1631356"/>
    <lineage>
        <taxon>Bacteria</taxon>
        <taxon>Bacillati</taxon>
        <taxon>Actinomycetota</taxon>
        <taxon>Actinomycetes</taxon>
        <taxon>Micrococcales</taxon>
        <taxon>Dermacoccaceae</taxon>
        <taxon>Luteipulveratus</taxon>
    </lineage>
</organism>
<protein>
    <recommendedName>
        <fullName evidence="4">HTTM domain-containing protein</fullName>
    </recommendedName>
</protein>
<dbReference type="OrthoDB" id="3353560at2"/>
<feature type="transmembrane region" description="Helical" evidence="1">
    <location>
        <begin position="20"/>
        <end position="38"/>
    </location>
</feature>
<feature type="transmembrane region" description="Helical" evidence="1">
    <location>
        <begin position="114"/>
        <end position="131"/>
    </location>
</feature>
<keyword evidence="1" id="KW-0472">Membrane</keyword>
<evidence type="ECO:0000256" key="1">
    <source>
        <dbReference type="SAM" id="Phobius"/>
    </source>
</evidence>
<proteinExistence type="predicted"/>
<evidence type="ECO:0000313" key="3">
    <source>
        <dbReference type="Proteomes" id="UP000037397"/>
    </source>
</evidence>
<name>A0A0L6CKM8_9MICO</name>
<dbReference type="AlphaFoldDB" id="A0A0L6CKM8"/>
<evidence type="ECO:0008006" key="4">
    <source>
        <dbReference type="Google" id="ProtNLM"/>
    </source>
</evidence>
<dbReference type="STRING" id="1631356.VV01_15155"/>
<evidence type="ECO:0000313" key="2">
    <source>
        <dbReference type="EMBL" id="KNX38180.1"/>
    </source>
</evidence>
<accession>A0A0L6CKM8</accession>
<dbReference type="EMBL" id="LAIR01000002">
    <property type="protein sequence ID" value="KNX38180.1"/>
    <property type="molecule type" value="Genomic_DNA"/>
</dbReference>
<dbReference type="Proteomes" id="UP000037397">
    <property type="component" value="Unassembled WGS sequence"/>
</dbReference>
<keyword evidence="3" id="KW-1185">Reference proteome</keyword>
<feature type="transmembrane region" description="Helical" evidence="1">
    <location>
        <begin position="197"/>
        <end position="219"/>
    </location>
</feature>
<reference evidence="3" key="1">
    <citation type="submission" date="2015-03" db="EMBL/GenBank/DDBJ databases">
        <title>Luteipulveratus halotolerans sp. nov., a novel actinobacterium (Dermacoccaceae) from Sarawak, Malaysia.</title>
        <authorList>
            <person name="Juboi H."/>
            <person name="Basik A."/>
            <person name="Shamsul S.S."/>
            <person name="Arnold P."/>
            <person name="Schmitt E.K."/>
            <person name="Sanglier J.-J."/>
            <person name="Yeo T."/>
        </authorList>
    </citation>
    <scope>NUCLEOTIDE SEQUENCE [LARGE SCALE GENOMIC DNA]</scope>
    <source>
        <strain evidence="3">C296001</strain>
    </source>
</reference>
<comment type="caution">
    <text evidence="2">The sequence shown here is derived from an EMBL/GenBank/DDBJ whole genome shotgun (WGS) entry which is preliminary data.</text>
</comment>